<reference evidence="4" key="1">
    <citation type="submission" date="2023-07" db="EMBL/GenBank/DDBJ databases">
        <title>Genome content predicts the carbon catabolic preferences of heterotrophic bacteria.</title>
        <authorList>
            <person name="Gralka M."/>
        </authorList>
    </citation>
    <scope>NUCLEOTIDE SEQUENCE</scope>
    <source>
        <strain evidence="4">F2M12</strain>
    </source>
</reference>
<feature type="domain" description="Solute-binding protein family 3/N-terminal" evidence="3">
    <location>
        <begin position="25"/>
        <end position="251"/>
    </location>
</feature>
<accession>A0AAW7Z5Q1</accession>
<dbReference type="Gene3D" id="3.40.190.10">
    <property type="entry name" value="Periplasmic binding protein-like II"/>
    <property type="match status" value="2"/>
</dbReference>
<dbReference type="Pfam" id="PF00497">
    <property type="entry name" value="SBP_bac_3"/>
    <property type="match status" value="1"/>
</dbReference>
<dbReference type="InterPro" id="IPR001638">
    <property type="entry name" value="Solute-binding_3/MltF_N"/>
</dbReference>
<evidence type="ECO:0000256" key="1">
    <source>
        <dbReference type="ARBA" id="ARBA00010333"/>
    </source>
</evidence>
<organism evidence="4 5">
    <name type="scientific">Alteromonas stellipolaris</name>
    <dbReference type="NCBI Taxonomy" id="233316"/>
    <lineage>
        <taxon>Bacteria</taxon>
        <taxon>Pseudomonadati</taxon>
        <taxon>Pseudomonadota</taxon>
        <taxon>Gammaproteobacteria</taxon>
        <taxon>Alteromonadales</taxon>
        <taxon>Alteromonadaceae</taxon>
        <taxon>Alteromonas/Salinimonas group</taxon>
        <taxon>Alteromonas</taxon>
    </lineage>
</organism>
<dbReference type="SMART" id="SM00062">
    <property type="entry name" value="PBPb"/>
    <property type="match status" value="1"/>
</dbReference>
<gene>
    <name evidence="4" type="ORF">Q4527_11360</name>
</gene>
<protein>
    <submittedName>
        <fullName evidence="4">Transporter substrate-binding domain-containing protein</fullName>
    </submittedName>
</protein>
<dbReference type="RefSeq" id="WP_061996946.1">
    <property type="nucleotide sequence ID" value="NZ_CP015345.1"/>
</dbReference>
<proteinExistence type="inferred from homology"/>
<comment type="caution">
    <text evidence="4">The sequence shown here is derived from an EMBL/GenBank/DDBJ whole genome shotgun (WGS) entry which is preliminary data.</text>
</comment>
<dbReference type="Proteomes" id="UP001170717">
    <property type="component" value="Unassembled WGS sequence"/>
</dbReference>
<name>A0AAW7Z5Q1_9ALTE</name>
<keyword evidence="2" id="KW-0732">Signal</keyword>
<evidence type="ECO:0000256" key="2">
    <source>
        <dbReference type="ARBA" id="ARBA00022729"/>
    </source>
</evidence>
<evidence type="ECO:0000313" key="4">
    <source>
        <dbReference type="EMBL" id="MDO6577996.1"/>
    </source>
</evidence>
<dbReference type="PANTHER" id="PTHR35936:SF25">
    <property type="entry name" value="ABC TRANSPORTER SUBSTRATE-BINDING PROTEIN"/>
    <property type="match status" value="1"/>
</dbReference>
<dbReference type="EMBL" id="JAUOQI010000007">
    <property type="protein sequence ID" value="MDO6577996.1"/>
    <property type="molecule type" value="Genomic_DNA"/>
</dbReference>
<comment type="similarity">
    <text evidence="1">Belongs to the bacterial solute-binding protein 3 family.</text>
</comment>
<sequence>MRLLAIFTLLLALVPLHSWGHAWLKIKIATTEYAPYTSSEMEHKGYINHIISQAFLETGVVVEFVSMPWDEAVEATLNGEFDALSYGNFVRARGEKFWHSDPITAESLVFYVNGKSDIASWSSFDELKDKKMGVTEGYLYNNELATYIENTPSVTTYATDKENLEALVSGEIDLFPIDDLTGWYLLQRDFTDEQRQAVMTIDPFISTVTTHLLVAKGRNDDRLLIELFNKGLEELTLDGKLTRFKRLLKDGFYQDPKRPVNFDRR</sequence>
<evidence type="ECO:0000259" key="3">
    <source>
        <dbReference type="SMART" id="SM00062"/>
    </source>
</evidence>
<dbReference type="SUPFAM" id="SSF53850">
    <property type="entry name" value="Periplasmic binding protein-like II"/>
    <property type="match status" value="1"/>
</dbReference>
<dbReference type="AlphaFoldDB" id="A0AAW7Z5Q1"/>
<dbReference type="PANTHER" id="PTHR35936">
    <property type="entry name" value="MEMBRANE-BOUND LYTIC MUREIN TRANSGLYCOSYLASE F"/>
    <property type="match status" value="1"/>
</dbReference>
<evidence type="ECO:0000313" key="5">
    <source>
        <dbReference type="Proteomes" id="UP001170717"/>
    </source>
</evidence>